<evidence type="ECO:0008006" key="4">
    <source>
        <dbReference type="Google" id="ProtNLM"/>
    </source>
</evidence>
<dbReference type="EMBL" id="LUTY01001212">
    <property type="protein sequence ID" value="OAD22040.1"/>
    <property type="molecule type" value="Genomic_DNA"/>
</dbReference>
<organism evidence="2 3">
    <name type="scientific">Candidatus Thiomargarita nelsonii</name>
    <dbReference type="NCBI Taxonomy" id="1003181"/>
    <lineage>
        <taxon>Bacteria</taxon>
        <taxon>Pseudomonadati</taxon>
        <taxon>Pseudomonadota</taxon>
        <taxon>Gammaproteobacteria</taxon>
        <taxon>Thiotrichales</taxon>
        <taxon>Thiotrichaceae</taxon>
        <taxon>Thiomargarita</taxon>
    </lineage>
</organism>
<accession>A0A0A6RL85</accession>
<dbReference type="SUPFAM" id="SSF55729">
    <property type="entry name" value="Acyl-CoA N-acyltransferases (Nat)"/>
    <property type="match status" value="1"/>
</dbReference>
<evidence type="ECO:0000313" key="3">
    <source>
        <dbReference type="Proteomes" id="UP000076962"/>
    </source>
</evidence>
<keyword evidence="1" id="KW-1133">Transmembrane helix</keyword>
<name>A0A0A6RL85_9GAMM</name>
<comment type="caution">
    <text evidence="2">The sequence shown here is derived from an EMBL/GenBank/DDBJ whole genome shotgun (WGS) entry which is preliminary data.</text>
</comment>
<sequence>MNNRYTQWLINVGGKLYKAGGIYWRKYNGALVPAKATQCYVELDDSDIKLLLKESKAWFIRYSSNPQHEVSSWWYIVCQQYDKARLSGNTRSKVNRGRKRCEVRLLDAVWMEEHGYECYRAAYRRYINATPVDEKTFKRSIAQKRNGPFEWWGVFFGDTLAGYCECLVEENEVATNIIKLHPDYLKQYSSYALFDVLLTHYQEKGMVISNGNRSIAHDTNMQDFLIKFGFEKQYCILNVHYSMLLNMVIALLYPMRFLINKLPDKFYVYHIKSILFQHNIVRDCNNG</sequence>
<reference evidence="2 3" key="1">
    <citation type="submission" date="2016-05" db="EMBL/GenBank/DDBJ databases">
        <title>Single-cell genome of chain-forming Candidatus Thiomargarita nelsonii and comparison to other large sulfur-oxidizing bacteria.</title>
        <authorList>
            <person name="Winkel M."/>
            <person name="Salman V."/>
            <person name="Woyke T."/>
            <person name="Schulz-Vogt H."/>
            <person name="Richter M."/>
            <person name="Flood B."/>
            <person name="Bailey J."/>
            <person name="Amann R."/>
            <person name="Mussmann M."/>
        </authorList>
    </citation>
    <scope>NUCLEOTIDE SEQUENCE [LARGE SCALE GENOMIC DNA]</scope>
    <source>
        <strain evidence="2 3">THI036</strain>
    </source>
</reference>
<dbReference type="InterPro" id="IPR016181">
    <property type="entry name" value="Acyl_CoA_acyltransferase"/>
</dbReference>
<dbReference type="AlphaFoldDB" id="A0A0A6RL85"/>
<protein>
    <recommendedName>
        <fullName evidence="4">N-acetyltransferase domain-containing protein</fullName>
    </recommendedName>
</protein>
<keyword evidence="1" id="KW-0812">Transmembrane</keyword>
<keyword evidence="3" id="KW-1185">Reference proteome</keyword>
<gene>
    <name evidence="2" type="ORF">THIOM_002180</name>
</gene>
<dbReference type="Proteomes" id="UP000076962">
    <property type="component" value="Unassembled WGS sequence"/>
</dbReference>
<keyword evidence="1" id="KW-0472">Membrane</keyword>
<feature type="transmembrane region" description="Helical" evidence="1">
    <location>
        <begin position="239"/>
        <end position="259"/>
    </location>
</feature>
<evidence type="ECO:0000313" key="2">
    <source>
        <dbReference type="EMBL" id="OAD22040.1"/>
    </source>
</evidence>
<proteinExistence type="predicted"/>
<evidence type="ECO:0000256" key="1">
    <source>
        <dbReference type="SAM" id="Phobius"/>
    </source>
</evidence>